<keyword evidence="3 9" id="KW-0540">Nuclease</keyword>
<dbReference type="GO" id="GO:0043571">
    <property type="term" value="P:maintenance of CRISPR repeat elements"/>
    <property type="evidence" value="ECO:0007669"/>
    <property type="project" value="UniProtKB-UniRule"/>
</dbReference>
<organism evidence="10 11">
    <name type="scientific">Pararhizobium polonicum</name>
    <dbReference type="NCBI Taxonomy" id="1612624"/>
    <lineage>
        <taxon>Bacteria</taxon>
        <taxon>Pseudomonadati</taxon>
        <taxon>Pseudomonadota</taxon>
        <taxon>Alphaproteobacteria</taxon>
        <taxon>Hyphomicrobiales</taxon>
        <taxon>Rhizobiaceae</taxon>
        <taxon>Rhizobium/Agrobacterium group</taxon>
        <taxon>Pararhizobium</taxon>
    </lineage>
</organism>
<comment type="similarity">
    <text evidence="2 9">Belongs to the CRISPR-associated endoribonuclease Cas2 protein family.</text>
</comment>
<proteinExistence type="inferred from homology"/>
<evidence type="ECO:0000256" key="9">
    <source>
        <dbReference type="HAMAP-Rule" id="MF_01471"/>
    </source>
</evidence>
<dbReference type="SUPFAM" id="SSF143430">
    <property type="entry name" value="TTP0101/SSO1404-like"/>
    <property type="match status" value="1"/>
</dbReference>
<keyword evidence="5 9" id="KW-0255">Endonuclease</keyword>
<protein>
    <recommendedName>
        <fullName evidence="9">CRISPR-associated endoribonuclease Cas2</fullName>
        <ecNumber evidence="9">3.1.-.-</ecNumber>
    </recommendedName>
</protein>
<evidence type="ECO:0000256" key="4">
    <source>
        <dbReference type="ARBA" id="ARBA00022723"/>
    </source>
</evidence>
<comment type="subunit">
    <text evidence="9">Homodimer, forms a heterotetramer with a Cas1 homodimer.</text>
</comment>
<keyword evidence="7 9" id="KW-0460">Magnesium</keyword>
<keyword evidence="4 9" id="KW-0479">Metal-binding</keyword>
<evidence type="ECO:0000256" key="1">
    <source>
        <dbReference type="ARBA" id="ARBA00001946"/>
    </source>
</evidence>
<dbReference type="GO" id="GO:0046872">
    <property type="term" value="F:metal ion binding"/>
    <property type="evidence" value="ECO:0007669"/>
    <property type="project" value="UniProtKB-UniRule"/>
</dbReference>
<evidence type="ECO:0000313" key="10">
    <source>
        <dbReference type="EMBL" id="OBZ94575.1"/>
    </source>
</evidence>
<evidence type="ECO:0000256" key="7">
    <source>
        <dbReference type="ARBA" id="ARBA00022842"/>
    </source>
</evidence>
<keyword evidence="6 9" id="KW-0378">Hydrolase</keyword>
<comment type="function">
    <text evidence="9">CRISPR (clustered regularly interspaced short palindromic repeat), is an adaptive immune system that provides protection against mobile genetic elements (viruses, transposable elements and conjugative plasmids). CRISPR clusters contain sequences complementary to antecedent mobile elements and target invading nucleic acids. CRISPR clusters are transcribed and processed into CRISPR RNA (crRNA). Functions as a ssRNA-specific endoribonuclease. Involved in the integration of spacer DNA into the CRISPR cassette.</text>
</comment>
<dbReference type="NCBIfam" id="TIGR01573">
    <property type="entry name" value="cas2"/>
    <property type="match status" value="1"/>
</dbReference>
<dbReference type="AlphaFoldDB" id="A0A1C7NZX6"/>
<dbReference type="EMBL" id="LGLV01000009">
    <property type="protein sequence ID" value="OBZ94575.1"/>
    <property type="molecule type" value="Genomic_DNA"/>
</dbReference>
<reference evidence="10 11" key="1">
    <citation type="journal article" date="2016" name="Syst. Appl. Microbiol.">
        <title>Pararhizobium polonicum sp. nov. isolated from tumors on stone fruit rootstocks.</title>
        <authorList>
            <person name="Pulawska J."/>
            <person name="Kuzmanovic N."/>
            <person name="Willems A."/>
            <person name="Pothier J.F."/>
        </authorList>
    </citation>
    <scope>NUCLEOTIDE SEQUENCE [LARGE SCALE GENOMIC DNA]</scope>
    <source>
        <strain evidence="10 11">F5.1</strain>
    </source>
</reference>
<comment type="cofactor">
    <cofactor evidence="1 9">
        <name>Mg(2+)</name>
        <dbReference type="ChEBI" id="CHEBI:18420"/>
    </cofactor>
</comment>
<dbReference type="GO" id="GO:0004521">
    <property type="term" value="F:RNA endonuclease activity"/>
    <property type="evidence" value="ECO:0007669"/>
    <property type="project" value="InterPro"/>
</dbReference>
<evidence type="ECO:0000256" key="2">
    <source>
        <dbReference type="ARBA" id="ARBA00009959"/>
    </source>
</evidence>
<dbReference type="EC" id="3.1.-.-" evidence="9"/>
<keyword evidence="8 9" id="KW-0051">Antiviral defense</keyword>
<evidence type="ECO:0000256" key="8">
    <source>
        <dbReference type="ARBA" id="ARBA00023118"/>
    </source>
</evidence>
<dbReference type="InterPro" id="IPR019199">
    <property type="entry name" value="Virulence_VapD/CRISPR_Cas2"/>
</dbReference>
<evidence type="ECO:0000256" key="3">
    <source>
        <dbReference type="ARBA" id="ARBA00022722"/>
    </source>
</evidence>
<evidence type="ECO:0000313" key="11">
    <source>
        <dbReference type="Proteomes" id="UP000093111"/>
    </source>
</evidence>
<gene>
    <name evidence="9" type="primary">cas2</name>
    <name evidence="10" type="ORF">ADU59_15390</name>
</gene>
<dbReference type="Pfam" id="PF09827">
    <property type="entry name" value="CRISPR_Cas2"/>
    <property type="match status" value="1"/>
</dbReference>
<name>A0A1C7NZX6_9HYPH</name>
<dbReference type="HAMAP" id="MF_01471">
    <property type="entry name" value="Cas2"/>
    <property type="match status" value="1"/>
</dbReference>
<keyword evidence="11" id="KW-1185">Reference proteome</keyword>
<dbReference type="InterPro" id="IPR021127">
    <property type="entry name" value="CRISPR_associated_Cas2"/>
</dbReference>
<evidence type="ECO:0000256" key="5">
    <source>
        <dbReference type="ARBA" id="ARBA00022759"/>
    </source>
</evidence>
<feature type="binding site" evidence="9">
    <location>
        <position position="8"/>
    </location>
    <ligand>
        <name>Mg(2+)</name>
        <dbReference type="ChEBI" id="CHEBI:18420"/>
        <note>catalytic</note>
    </ligand>
</feature>
<dbReference type="GO" id="GO:0016787">
    <property type="term" value="F:hydrolase activity"/>
    <property type="evidence" value="ECO:0007669"/>
    <property type="project" value="UniProtKB-KW"/>
</dbReference>
<dbReference type="STRING" id="1612624.ADU59_15390"/>
<dbReference type="GO" id="GO:0051607">
    <property type="term" value="P:defense response to virus"/>
    <property type="evidence" value="ECO:0007669"/>
    <property type="project" value="UniProtKB-UniRule"/>
</dbReference>
<evidence type="ECO:0000256" key="6">
    <source>
        <dbReference type="ARBA" id="ARBA00022801"/>
    </source>
</evidence>
<sequence>MWMLVTFDLPVETKTQRYAATRFRQRLLDIGFEMSQLSNYLRFCSGKEQFESYARQIESILPEWGDIYIFQFTDRQYENIIRFSDQARKRRKKNPDQLALF</sequence>
<dbReference type="Proteomes" id="UP000093111">
    <property type="component" value="Unassembled WGS sequence"/>
</dbReference>
<dbReference type="OrthoDB" id="9791737at2"/>
<comment type="caution">
    <text evidence="10">The sequence shown here is derived from an EMBL/GenBank/DDBJ whole genome shotgun (WGS) entry which is preliminary data.</text>
</comment>
<accession>A0A1C7NZX6</accession>